<sequence length="236" mass="26267">MCAVQENALTEGAEVNGFRITAVVPIEEMNACGIYAVHRKTGCGVFHVRNADPENLFAFAFSTPPEDSRGTAHILEHAVLCGSQQFPLKDPFIVLSGRSVKTFLNAMTYPDKTVFPASSVVEADYFHLLSVYGDAVFFPLLEEWTFLQEGRRFELCPDGSLAVQGVVFNEMKGNYSSFDSVAGDWTVRCLFEGTPYAYDSGGEPACIPDLTYEEFRAFHARHYHPSNCRIFLYGNI</sequence>
<dbReference type="PANTHER" id="PTHR43016">
    <property type="entry name" value="PRESEQUENCE PROTEASE"/>
    <property type="match status" value="1"/>
</dbReference>
<dbReference type="Pfam" id="PF05193">
    <property type="entry name" value="Peptidase_M16_C"/>
    <property type="match status" value="1"/>
</dbReference>
<dbReference type="PANTHER" id="PTHR43016:SF13">
    <property type="entry name" value="PRESEQUENCE PROTEASE, MITOCHONDRIAL"/>
    <property type="match status" value="1"/>
</dbReference>
<reference evidence="2" key="2">
    <citation type="journal article" date="2021" name="PeerJ">
        <title>Extensive microbial diversity within the chicken gut microbiome revealed by metagenomics and culture.</title>
        <authorList>
            <person name="Gilroy R."/>
            <person name="Ravi A."/>
            <person name="Getino M."/>
            <person name="Pursley I."/>
            <person name="Horton D.L."/>
            <person name="Alikhan N.F."/>
            <person name="Baker D."/>
            <person name="Gharbi K."/>
            <person name="Hall N."/>
            <person name="Watson M."/>
            <person name="Adriaenssens E.M."/>
            <person name="Foster-Nyarko E."/>
            <person name="Jarju S."/>
            <person name="Secka A."/>
            <person name="Antonio M."/>
            <person name="Oren A."/>
            <person name="Chaudhuri R.R."/>
            <person name="La Ragione R."/>
            <person name="Hildebrand F."/>
            <person name="Pallen M.J."/>
        </authorList>
    </citation>
    <scope>NUCLEOTIDE SEQUENCE</scope>
    <source>
        <strain evidence="2">B3-4054</strain>
    </source>
</reference>
<dbReference type="SUPFAM" id="SSF63411">
    <property type="entry name" value="LuxS/MPP-like metallohydrolase"/>
    <property type="match status" value="1"/>
</dbReference>
<comment type="caution">
    <text evidence="2">The sequence shown here is derived from an EMBL/GenBank/DDBJ whole genome shotgun (WGS) entry which is preliminary data.</text>
</comment>
<dbReference type="InterPro" id="IPR007863">
    <property type="entry name" value="Peptidase_M16_C"/>
</dbReference>
<dbReference type="Gene3D" id="3.30.830.10">
    <property type="entry name" value="Metalloenzyme, LuxS/M16 peptidase-like"/>
    <property type="match status" value="1"/>
</dbReference>
<name>A0A9D9HHU4_9SPIR</name>
<feature type="domain" description="Peptidase M16 C-terminal" evidence="1">
    <location>
        <begin position="209"/>
        <end position="236"/>
    </location>
</feature>
<feature type="non-terminal residue" evidence="2">
    <location>
        <position position="236"/>
    </location>
</feature>
<organism evidence="2 3">
    <name type="scientific">Candidatus Avitreponema avistercoris</name>
    <dbReference type="NCBI Taxonomy" id="2840705"/>
    <lineage>
        <taxon>Bacteria</taxon>
        <taxon>Pseudomonadati</taxon>
        <taxon>Spirochaetota</taxon>
        <taxon>Spirochaetia</taxon>
        <taxon>Spirochaetales</taxon>
        <taxon>Candidatus Avitreponema</taxon>
    </lineage>
</organism>
<dbReference type="InterPro" id="IPR011249">
    <property type="entry name" value="Metalloenz_LuxS/M16"/>
</dbReference>
<evidence type="ECO:0000313" key="3">
    <source>
        <dbReference type="Proteomes" id="UP000823616"/>
    </source>
</evidence>
<dbReference type="AlphaFoldDB" id="A0A9D9HHU4"/>
<accession>A0A9D9HHU4</accession>
<gene>
    <name evidence="2" type="ORF">IAA96_05950</name>
</gene>
<evidence type="ECO:0000259" key="1">
    <source>
        <dbReference type="Pfam" id="PF05193"/>
    </source>
</evidence>
<dbReference type="Proteomes" id="UP000823616">
    <property type="component" value="Unassembled WGS sequence"/>
</dbReference>
<protein>
    <submittedName>
        <fullName evidence="2">Insulinase family protein</fullName>
    </submittedName>
</protein>
<reference evidence="2" key="1">
    <citation type="submission" date="2020-10" db="EMBL/GenBank/DDBJ databases">
        <authorList>
            <person name="Gilroy R."/>
        </authorList>
    </citation>
    <scope>NUCLEOTIDE SEQUENCE</scope>
    <source>
        <strain evidence="2">B3-4054</strain>
    </source>
</reference>
<proteinExistence type="predicted"/>
<evidence type="ECO:0000313" key="2">
    <source>
        <dbReference type="EMBL" id="MBO8450632.1"/>
    </source>
</evidence>
<dbReference type="GO" id="GO:0046872">
    <property type="term" value="F:metal ion binding"/>
    <property type="evidence" value="ECO:0007669"/>
    <property type="project" value="InterPro"/>
</dbReference>
<dbReference type="EMBL" id="JADIMS010000109">
    <property type="protein sequence ID" value="MBO8450632.1"/>
    <property type="molecule type" value="Genomic_DNA"/>
</dbReference>